<comment type="caution">
    <text evidence="15">The sequence shown here is derived from an EMBL/GenBank/DDBJ whole genome shotgun (WGS) entry which is preliminary data.</text>
</comment>
<name>A0ABD2L0E8_9BILA</name>
<evidence type="ECO:0000256" key="3">
    <source>
        <dbReference type="ARBA" id="ARBA00004556"/>
    </source>
</evidence>
<feature type="region of interest" description="Disordered" evidence="14">
    <location>
        <begin position="519"/>
        <end position="639"/>
    </location>
</feature>
<evidence type="ECO:0000256" key="14">
    <source>
        <dbReference type="SAM" id="MobiDB-lite"/>
    </source>
</evidence>
<organism evidence="15 16">
    <name type="scientific">Heterodera trifolii</name>
    <dbReference type="NCBI Taxonomy" id="157864"/>
    <lineage>
        <taxon>Eukaryota</taxon>
        <taxon>Metazoa</taxon>
        <taxon>Ecdysozoa</taxon>
        <taxon>Nematoda</taxon>
        <taxon>Chromadorea</taxon>
        <taxon>Rhabditida</taxon>
        <taxon>Tylenchina</taxon>
        <taxon>Tylenchomorpha</taxon>
        <taxon>Tylenchoidea</taxon>
        <taxon>Heteroderidae</taxon>
        <taxon>Heteroderinae</taxon>
        <taxon>Heterodera</taxon>
    </lineage>
</organism>
<protein>
    <recommendedName>
        <fullName evidence="17">Calnexin</fullName>
    </recommendedName>
</protein>
<keyword evidence="6 13" id="KW-0256">Endoplasmic reticulum</keyword>
<dbReference type="InterPro" id="IPR001580">
    <property type="entry name" value="Calret/calnex"/>
</dbReference>
<dbReference type="SUPFAM" id="SSF63887">
    <property type="entry name" value="P-domain of calnexin/calreticulin"/>
    <property type="match status" value="1"/>
</dbReference>
<evidence type="ECO:0000256" key="13">
    <source>
        <dbReference type="RuleBase" id="RU362126"/>
    </source>
</evidence>
<keyword evidence="7 13" id="KW-1133">Transmembrane helix</keyword>
<comment type="function">
    <text evidence="11">Calcium-binding protein that interacts with newly synthesized monoglucosylated glycoproteins in the endoplasmic reticulum. It may act in assisting protein assembly and/or in the retention within the ER of unassembled protein subunits. It seems to play a major role in the quality control apparatus of the ER by the retention of incorrectly folded proteins. Required for embryogenesis and larval development under heat and ER stress conditions. May be important for germ cell development. Involved in neuronal necrotic cell death.</text>
</comment>
<evidence type="ECO:0000256" key="7">
    <source>
        <dbReference type="ARBA" id="ARBA00022989"/>
    </source>
</evidence>
<evidence type="ECO:0000256" key="11">
    <source>
        <dbReference type="ARBA" id="ARBA00053392"/>
    </source>
</evidence>
<dbReference type="InterPro" id="IPR009033">
    <property type="entry name" value="Calreticulin/calnexin_P_dom_sf"/>
</dbReference>
<evidence type="ECO:0000256" key="10">
    <source>
        <dbReference type="ARBA" id="ARBA00023329"/>
    </source>
</evidence>
<dbReference type="PROSITE" id="PS00803">
    <property type="entry name" value="CALRETICULIN_1"/>
    <property type="match status" value="1"/>
</dbReference>
<keyword evidence="16" id="KW-1185">Reference proteome</keyword>
<evidence type="ECO:0000256" key="8">
    <source>
        <dbReference type="ARBA" id="ARBA00023136"/>
    </source>
</evidence>
<dbReference type="GO" id="GO:0048471">
    <property type="term" value="C:perinuclear region of cytoplasm"/>
    <property type="evidence" value="ECO:0007669"/>
    <property type="project" value="UniProtKB-SubCell"/>
</dbReference>
<feature type="compositionally biased region" description="Acidic residues" evidence="14">
    <location>
        <begin position="527"/>
        <end position="549"/>
    </location>
</feature>
<keyword evidence="12" id="KW-1015">Disulfide bond</keyword>
<dbReference type="Pfam" id="PF00262">
    <property type="entry name" value="Calreticulin"/>
    <property type="match status" value="1"/>
</dbReference>
<evidence type="ECO:0008006" key="17">
    <source>
        <dbReference type="Google" id="ProtNLM"/>
    </source>
</evidence>
<dbReference type="PANTHER" id="PTHR11073:SF1">
    <property type="entry name" value="CALNEXIN 14D-RELATED"/>
    <property type="match status" value="1"/>
</dbReference>
<dbReference type="SUPFAM" id="SSF49899">
    <property type="entry name" value="Concanavalin A-like lectins/glucanases"/>
    <property type="match status" value="1"/>
</dbReference>
<dbReference type="InterPro" id="IPR018124">
    <property type="entry name" value="Calret/calnex_CS"/>
</dbReference>
<keyword evidence="9 13" id="KW-0143">Chaperone</keyword>
<sequence length="639" mass="72548">MVFRKYYFQFGALLLLLALGHCLANEGSFDEDTFVEDDSEDVLAPQSDILSSKKYVPPTYQTPTVDQNAFFFLELFEETQSIGKKWLKSESKKEGAEEAISKYNGEWQIGSPTDEILANDYGLIVRTKARHHAISARLRKPFKFDGSPFVVQYEVKYEQGQECGGGYLKLLRDDASKDLKQFNDKTPYVIMFGPDKCGMTSKVHLILKHKNPKNGTITEHHAKQPSKSLSNYFEDKKNHLYTLVIRPDNTFSVSVDHTEIMSGNLLTDLEPSVVPPTQIPDPEDKKPADWDNREQIVDPEAKKPEDWDENQPKEVEDTDAVKPDDWLEEAEALVADPAAQKPADWDDEMDGEWEARKVPNPECKDRSGCGPWKRPMKPNPLYKGKWTPPMIKNPNYKGVWSARLIDNPAYFEADPYRQLEPIGAVGIELWTMSEQIVFDNIALANDVDIVHELATQTFDLKHEQEKLFLSSTGDAKSALRSAMDTLEEKPWLWVVVIFAVLVPIILICIFCFNRKARPMHRKKTDEPTEDDEKFEDLGQGEEEEEEEERPTDLGADENKNDVHASASQSSSSKKSESPSRSRSPSRRVRKASQPAADDVQQQEADAVEVGDDHEEGPSSSMPKASPQQTVRRSRPRRQD</sequence>
<evidence type="ECO:0000256" key="4">
    <source>
        <dbReference type="ARBA" id="ARBA00010983"/>
    </source>
</evidence>
<accession>A0ABD2L0E8</accession>
<dbReference type="PRINTS" id="PR00626">
    <property type="entry name" value="CALRETICULIN"/>
</dbReference>
<dbReference type="FunFam" id="2.60.120.200:FF:000011">
    <property type="entry name" value="Probable calnexin"/>
    <property type="match status" value="1"/>
</dbReference>
<dbReference type="AlphaFoldDB" id="A0ABD2L0E8"/>
<proteinExistence type="inferred from homology"/>
<evidence type="ECO:0000256" key="6">
    <source>
        <dbReference type="ARBA" id="ARBA00022824"/>
    </source>
</evidence>
<dbReference type="PANTHER" id="PTHR11073">
    <property type="entry name" value="CALRETICULIN AND CALNEXIN"/>
    <property type="match status" value="1"/>
</dbReference>
<evidence type="ECO:0000256" key="5">
    <source>
        <dbReference type="ARBA" id="ARBA00022692"/>
    </source>
</evidence>
<keyword evidence="13" id="KW-0732">Signal</keyword>
<dbReference type="PROSITE" id="PS00804">
    <property type="entry name" value="CALRETICULIN_2"/>
    <property type="match status" value="1"/>
</dbReference>
<feature type="compositionally biased region" description="Polar residues" evidence="14">
    <location>
        <begin position="617"/>
        <end position="630"/>
    </location>
</feature>
<feature type="compositionally biased region" description="Low complexity" evidence="14">
    <location>
        <begin position="591"/>
        <end position="604"/>
    </location>
</feature>
<dbReference type="PROSITE" id="PS00805">
    <property type="entry name" value="CALRETICULIN_REPEAT"/>
    <property type="match status" value="1"/>
</dbReference>
<dbReference type="EMBL" id="JBICBT010000590">
    <property type="protein sequence ID" value="KAL3108628.1"/>
    <property type="molecule type" value="Genomic_DNA"/>
</dbReference>
<keyword evidence="8 13" id="KW-0472">Membrane</keyword>
<evidence type="ECO:0000256" key="2">
    <source>
        <dbReference type="ARBA" id="ARBA00004541"/>
    </source>
</evidence>
<keyword evidence="10" id="KW-0968">Cytoplasmic vesicle</keyword>
<evidence type="ECO:0000313" key="15">
    <source>
        <dbReference type="EMBL" id="KAL3108628.1"/>
    </source>
</evidence>
<gene>
    <name evidence="15" type="ORF">niasHT_015550</name>
</gene>
<dbReference type="FunFam" id="2.10.250.10:FF:000001">
    <property type="entry name" value="Calnexin homolog"/>
    <property type="match status" value="1"/>
</dbReference>
<dbReference type="GO" id="GO:0031410">
    <property type="term" value="C:cytoplasmic vesicle"/>
    <property type="evidence" value="ECO:0007669"/>
    <property type="project" value="UniProtKB-SubCell"/>
</dbReference>
<feature type="transmembrane region" description="Helical" evidence="13">
    <location>
        <begin position="491"/>
        <end position="512"/>
    </location>
</feature>
<evidence type="ECO:0000256" key="1">
    <source>
        <dbReference type="ARBA" id="ARBA00004115"/>
    </source>
</evidence>
<dbReference type="Gene3D" id="2.60.120.200">
    <property type="match status" value="1"/>
</dbReference>
<keyword evidence="5 13" id="KW-0812">Transmembrane</keyword>
<dbReference type="Gene3D" id="2.10.250.10">
    <property type="entry name" value="Calreticulin/calnexin, P domain"/>
    <property type="match status" value="1"/>
</dbReference>
<comment type="similarity">
    <text evidence="4 13">Belongs to the calreticulin family.</text>
</comment>
<reference evidence="15 16" key="1">
    <citation type="submission" date="2024-10" db="EMBL/GenBank/DDBJ databases">
        <authorList>
            <person name="Kim D."/>
        </authorList>
    </citation>
    <scope>NUCLEOTIDE SEQUENCE [LARGE SCALE GENOMIC DNA]</scope>
    <source>
        <strain evidence="15">BH-2024</strain>
    </source>
</reference>
<feature type="region of interest" description="Disordered" evidence="14">
    <location>
        <begin position="268"/>
        <end position="323"/>
    </location>
</feature>
<feature type="compositionally biased region" description="Acidic residues" evidence="14">
    <location>
        <begin position="605"/>
        <end position="614"/>
    </location>
</feature>
<dbReference type="Proteomes" id="UP001620626">
    <property type="component" value="Unassembled WGS sequence"/>
</dbReference>
<evidence type="ECO:0000256" key="12">
    <source>
        <dbReference type="PIRSR" id="PIRSR601580-3"/>
    </source>
</evidence>
<dbReference type="InterPro" id="IPR013320">
    <property type="entry name" value="ConA-like_dom_sf"/>
</dbReference>
<evidence type="ECO:0000256" key="9">
    <source>
        <dbReference type="ARBA" id="ARBA00023186"/>
    </source>
</evidence>
<feature type="signal peptide" evidence="13">
    <location>
        <begin position="1"/>
        <end position="24"/>
    </location>
</feature>
<comment type="subcellular location">
    <subcellularLocation>
        <location evidence="3">Cytoplasm</location>
        <location evidence="3">Perinuclear region</location>
    </subcellularLocation>
    <subcellularLocation>
        <location evidence="2">Cytoplasmic vesicle</location>
    </subcellularLocation>
    <subcellularLocation>
        <location evidence="1">Endoplasmic reticulum membrane</location>
        <topology evidence="1">Single-pass type I membrane protein</topology>
    </subcellularLocation>
</comment>
<dbReference type="GO" id="GO:0005789">
    <property type="term" value="C:endoplasmic reticulum membrane"/>
    <property type="evidence" value="ECO:0007669"/>
    <property type="project" value="UniProtKB-SubCell"/>
</dbReference>
<feature type="compositionally biased region" description="Basic and acidic residues" evidence="14">
    <location>
        <begin position="282"/>
        <end position="323"/>
    </location>
</feature>
<feature type="chain" id="PRO_5044531579" description="Calnexin" evidence="13">
    <location>
        <begin position="25"/>
        <end position="639"/>
    </location>
</feature>
<feature type="disulfide bond" evidence="12">
    <location>
        <begin position="163"/>
        <end position="197"/>
    </location>
</feature>
<evidence type="ECO:0000313" key="16">
    <source>
        <dbReference type="Proteomes" id="UP001620626"/>
    </source>
</evidence>